<organism evidence="4 5">
    <name type="scientific">Heliomicrobium undosum</name>
    <dbReference type="NCBI Taxonomy" id="121734"/>
    <lineage>
        <taxon>Bacteria</taxon>
        <taxon>Bacillati</taxon>
        <taxon>Bacillota</taxon>
        <taxon>Clostridia</taxon>
        <taxon>Eubacteriales</taxon>
        <taxon>Heliobacteriaceae</taxon>
        <taxon>Heliomicrobium</taxon>
    </lineage>
</organism>
<keyword evidence="5" id="KW-1185">Reference proteome</keyword>
<proteinExistence type="predicted"/>
<dbReference type="Proteomes" id="UP000463470">
    <property type="component" value="Unassembled WGS sequence"/>
</dbReference>
<evidence type="ECO:0000313" key="5">
    <source>
        <dbReference type="Proteomes" id="UP000463470"/>
    </source>
</evidence>
<comment type="caution">
    <text evidence="4">The sequence shown here is derived from an EMBL/GenBank/DDBJ whole genome shotgun (WGS) entry which is preliminary data.</text>
</comment>
<evidence type="ECO:0000313" key="4">
    <source>
        <dbReference type="EMBL" id="MZP28402.1"/>
    </source>
</evidence>
<reference evidence="4 5" key="1">
    <citation type="submission" date="2020-01" db="EMBL/GenBank/DDBJ databases">
        <title>Whole-genome sequence of Heliobacterium undosum DSM 13378.</title>
        <authorList>
            <person name="Kyndt J.A."/>
            <person name="Meyer T.E."/>
        </authorList>
    </citation>
    <scope>NUCLEOTIDE SEQUENCE [LARGE SCALE GENOMIC DNA]</scope>
    <source>
        <strain evidence="4 5">DSM 13378</strain>
    </source>
</reference>
<feature type="compositionally biased region" description="Low complexity" evidence="1">
    <location>
        <begin position="29"/>
        <end position="42"/>
    </location>
</feature>
<feature type="domain" description="PBP" evidence="3">
    <location>
        <begin position="45"/>
        <end position="273"/>
    </location>
</feature>
<dbReference type="InterPro" id="IPR052738">
    <property type="entry name" value="ABC-Tungstate_binding"/>
</dbReference>
<feature type="region of interest" description="Disordered" evidence="1">
    <location>
        <begin position="29"/>
        <end position="49"/>
    </location>
</feature>
<evidence type="ECO:0000256" key="1">
    <source>
        <dbReference type="SAM" id="MobiDB-lite"/>
    </source>
</evidence>
<accession>A0A845KXP4</accession>
<dbReference type="SUPFAM" id="SSF53850">
    <property type="entry name" value="Periplasmic binding protein-like II"/>
    <property type="match status" value="1"/>
</dbReference>
<dbReference type="Gene3D" id="3.40.190.10">
    <property type="entry name" value="Periplasmic binding protein-like II"/>
    <property type="match status" value="2"/>
</dbReference>
<dbReference type="PANTHER" id="PTHR37945">
    <property type="entry name" value="EXTRACELLULAR TUNGSTATE BINDING PROTEIN"/>
    <property type="match status" value="1"/>
</dbReference>
<name>A0A845KXP4_9FIRM</name>
<feature type="signal peptide" evidence="2">
    <location>
        <begin position="1"/>
        <end position="24"/>
    </location>
</feature>
<dbReference type="OrthoDB" id="186379at2"/>
<sequence length="304" mass="32310">MLRKTASKTMALVLFLVFSLILTACGTAPKPGGQSAQPGQSQNTPAPAQPDLILATTTSTMDSGLLDVIIPAFEKKTGYKVKPLSVGTGQALAYGEKGEADVLLVHAPDAEKKVVEKGAAVNRKLVMHNDFILVGPSDDPAGVKGLGSTVEALKKIAGAGKLFVSRGDDSGTHKMEKSFWQKAALTPAGNAWYQETGAGMGQTLNVASEKQGYTLTDRATYLAQKKNLKLAIVLEKEPALLNIYHVMEVNAEKFPKVNKDGAKAFSDFLLSAESQEMIKNFGVDKYGEPLFVPDAGKNVESLGK</sequence>
<evidence type="ECO:0000259" key="3">
    <source>
        <dbReference type="Pfam" id="PF12849"/>
    </source>
</evidence>
<keyword evidence="2" id="KW-0732">Signal</keyword>
<dbReference type="InterPro" id="IPR024370">
    <property type="entry name" value="PBP_domain"/>
</dbReference>
<dbReference type="PANTHER" id="PTHR37945:SF1">
    <property type="entry name" value="EXTRACELLULAR TUNGSTATE BINDING PROTEIN"/>
    <property type="match status" value="1"/>
</dbReference>
<protein>
    <submittedName>
        <fullName evidence="4">Solute-binding protein</fullName>
    </submittedName>
</protein>
<dbReference type="AlphaFoldDB" id="A0A845KXP4"/>
<feature type="chain" id="PRO_5038735484" evidence="2">
    <location>
        <begin position="25"/>
        <end position="304"/>
    </location>
</feature>
<gene>
    <name evidence="4" type="ORF">GTO91_01525</name>
</gene>
<dbReference type="Pfam" id="PF12849">
    <property type="entry name" value="PBP_like_2"/>
    <property type="match status" value="1"/>
</dbReference>
<dbReference type="PROSITE" id="PS51257">
    <property type="entry name" value="PROKAR_LIPOPROTEIN"/>
    <property type="match status" value="1"/>
</dbReference>
<evidence type="ECO:0000256" key="2">
    <source>
        <dbReference type="SAM" id="SignalP"/>
    </source>
</evidence>
<dbReference type="EMBL" id="WXEY01000001">
    <property type="protein sequence ID" value="MZP28402.1"/>
    <property type="molecule type" value="Genomic_DNA"/>
</dbReference>